<dbReference type="GO" id="GO:0005272">
    <property type="term" value="F:sodium channel activity"/>
    <property type="evidence" value="ECO:0007669"/>
    <property type="project" value="UniProtKB-KW"/>
</dbReference>
<comment type="subcellular location">
    <subcellularLocation>
        <location evidence="1">Membrane</location>
        <topology evidence="1">Multi-pass membrane protein</topology>
    </subcellularLocation>
</comment>
<evidence type="ECO:0000256" key="3">
    <source>
        <dbReference type="ARBA" id="ARBA00022461"/>
    </source>
</evidence>
<evidence type="ECO:0000256" key="9">
    <source>
        <dbReference type="ARBA" id="ARBA00023201"/>
    </source>
</evidence>
<evidence type="ECO:0000313" key="13">
    <source>
        <dbReference type="Proteomes" id="UP000735302"/>
    </source>
</evidence>
<organism evidence="12 13">
    <name type="scientific">Plakobranchus ocellatus</name>
    <dbReference type="NCBI Taxonomy" id="259542"/>
    <lineage>
        <taxon>Eukaryota</taxon>
        <taxon>Metazoa</taxon>
        <taxon>Spiralia</taxon>
        <taxon>Lophotrochozoa</taxon>
        <taxon>Mollusca</taxon>
        <taxon>Gastropoda</taxon>
        <taxon>Heterobranchia</taxon>
        <taxon>Euthyneura</taxon>
        <taxon>Panpulmonata</taxon>
        <taxon>Sacoglossa</taxon>
        <taxon>Placobranchoidea</taxon>
        <taxon>Plakobranchidae</taxon>
        <taxon>Plakobranchus</taxon>
    </lineage>
</organism>
<dbReference type="Pfam" id="PF00858">
    <property type="entry name" value="ASC"/>
    <property type="match status" value="1"/>
</dbReference>
<keyword evidence="4 11" id="KW-0812">Transmembrane</keyword>
<comment type="similarity">
    <text evidence="11">Belongs to the amiloride-sensitive sodium channel (TC 1.A.6) family.</text>
</comment>
<evidence type="ECO:0000256" key="8">
    <source>
        <dbReference type="ARBA" id="ARBA00023136"/>
    </source>
</evidence>
<dbReference type="EMBL" id="BLXT01004127">
    <property type="protein sequence ID" value="GFO09785.1"/>
    <property type="molecule type" value="Genomic_DNA"/>
</dbReference>
<keyword evidence="2 11" id="KW-0813">Transport</keyword>
<gene>
    <name evidence="12" type="ORF">PoB_003629000</name>
</gene>
<keyword evidence="9 11" id="KW-0739">Sodium transport</keyword>
<dbReference type="InterPro" id="IPR001873">
    <property type="entry name" value="ENaC"/>
</dbReference>
<evidence type="ECO:0000256" key="1">
    <source>
        <dbReference type="ARBA" id="ARBA00004141"/>
    </source>
</evidence>
<sequence>MHGAKHVMGHRPVWRRMVWSVLVIGFVAWEVHNVYQIVSDYNSDPIQTSLSSEYQSKMNFPAVTVYILNRIKLTKASQFPVAFLQHFVKVGKLDFCHELMR</sequence>
<keyword evidence="8" id="KW-0472">Membrane</keyword>
<dbReference type="GO" id="GO:0016020">
    <property type="term" value="C:membrane"/>
    <property type="evidence" value="ECO:0007669"/>
    <property type="project" value="UniProtKB-SubCell"/>
</dbReference>
<reference evidence="12 13" key="1">
    <citation type="journal article" date="2021" name="Elife">
        <title>Chloroplast acquisition without the gene transfer in kleptoplastic sea slugs, Plakobranchus ocellatus.</title>
        <authorList>
            <person name="Maeda T."/>
            <person name="Takahashi S."/>
            <person name="Yoshida T."/>
            <person name="Shimamura S."/>
            <person name="Takaki Y."/>
            <person name="Nagai Y."/>
            <person name="Toyoda A."/>
            <person name="Suzuki Y."/>
            <person name="Arimoto A."/>
            <person name="Ishii H."/>
            <person name="Satoh N."/>
            <person name="Nishiyama T."/>
            <person name="Hasebe M."/>
            <person name="Maruyama T."/>
            <person name="Minagawa J."/>
            <person name="Obokata J."/>
            <person name="Shigenobu S."/>
        </authorList>
    </citation>
    <scope>NUCLEOTIDE SEQUENCE [LARGE SCALE GENOMIC DNA]</scope>
</reference>
<comment type="caution">
    <text evidence="12">The sequence shown here is derived from an EMBL/GenBank/DDBJ whole genome shotgun (WGS) entry which is preliminary data.</text>
</comment>
<evidence type="ECO:0000313" key="12">
    <source>
        <dbReference type="EMBL" id="GFO09785.1"/>
    </source>
</evidence>
<keyword evidence="6" id="KW-0915">Sodium</keyword>
<protein>
    <submittedName>
        <fullName evidence="12">Acid-sensing ion channel 5</fullName>
    </submittedName>
</protein>
<keyword evidence="13" id="KW-1185">Reference proteome</keyword>
<evidence type="ECO:0000256" key="6">
    <source>
        <dbReference type="ARBA" id="ARBA00023053"/>
    </source>
</evidence>
<evidence type="ECO:0000256" key="10">
    <source>
        <dbReference type="ARBA" id="ARBA00023303"/>
    </source>
</evidence>
<accession>A0AAV4AR45</accession>
<keyword evidence="10 11" id="KW-0407">Ion channel</keyword>
<name>A0AAV4AR45_9GAST</name>
<proteinExistence type="inferred from homology"/>
<evidence type="ECO:0000256" key="5">
    <source>
        <dbReference type="ARBA" id="ARBA00022989"/>
    </source>
</evidence>
<evidence type="ECO:0000256" key="2">
    <source>
        <dbReference type="ARBA" id="ARBA00022448"/>
    </source>
</evidence>
<evidence type="ECO:0000256" key="4">
    <source>
        <dbReference type="ARBA" id="ARBA00022692"/>
    </source>
</evidence>
<keyword evidence="7 11" id="KW-0406">Ion transport</keyword>
<evidence type="ECO:0000256" key="7">
    <source>
        <dbReference type="ARBA" id="ARBA00023065"/>
    </source>
</evidence>
<dbReference type="Proteomes" id="UP000735302">
    <property type="component" value="Unassembled WGS sequence"/>
</dbReference>
<evidence type="ECO:0000256" key="11">
    <source>
        <dbReference type="RuleBase" id="RU000679"/>
    </source>
</evidence>
<dbReference type="AlphaFoldDB" id="A0AAV4AR45"/>
<keyword evidence="5" id="KW-1133">Transmembrane helix</keyword>
<keyword evidence="3 11" id="KW-0894">Sodium channel</keyword>